<feature type="domain" description="Signal transduction histidine kinase internal region" evidence="2">
    <location>
        <begin position="153"/>
        <end position="227"/>
    </location>
</feature>
<name>A0A3E1YDH8_9BACT</name>
<dbReference type="Proteomes" id="UP000260644">
    <property type="component" value="Unassembled WGS sequence"/>
</dbReference>
<keyword evidence="1" id="KW-1133">Transmembrane helix</keyword>
<keyword evidence="1" id="KW-0812">Transmembrane</keyword>
<evidence type="ECO:0000313" key="4">
    <source>
        <dbReference type="Proteomes" id="UP000260644"/>
    </source>
</evidence>
<evidence type="ECO:0000259" key="2">
    <source>
        <dbReference type="Pfam" id="PF06580"/>
    </source>
</evidence>
<feature type="transmembrane region" description="Helical" evidence="1">
    <location>
        <begin position="79"/>
        <end position="102"/>
    </location>
</feature>
<feature type="transmembrane region" description="Helical" evidence="1">
    <location>
        <begin position="108"/>
        <end position="132"/>
    </location>
</feature>
<dbReference type="Gene3D" id="3.30.565.10">
    <property type="entry name" value="Histidine kinase-like ATPase, C-terminal domain"/>
    <property type="match status" value="1"/>
</dbReference>
<dbReference type="RefSeq" id="WP_116974468.1">
    <property type="nucleotide sequence ID" value="NZ_QPMM01000002.1"/>
</dbReference>
<evidence type="ECO:0000313" key="3">
    <source>
        <dbReference type="EMBL" id="RFS24660.1"/>
    </source>
</evidence>
<dbReference type="AlphaFoldDB" id="A0A3E1YDH8"/>
<comment type="caution">
    <text evidence="3">The sequence shown here is derived from an EMBL/GenBank/DDBJ whole genome shotgun (WGS) entry which is preliminary data.</text>
</comment>
<reference evidence="3 4" key="1">
    <citation type="submission" date="2018-07" db="EMBL/GenBank/DDBJ databases">
        <title>Chitinophaga K2CV101002-2 sp. nov., isolated from a monsoon evergreen broad-leaved forest soil.</title>
        <authorList>
            <person name="Lv Y."/>
        </authorList>
    </citation>
    <scope>NUCLEOTIDE SEQUENCE [LARGE SCALE GENOMIC DNA]</scope>
    <source>
        <strain evidence="3 4">GDMCC 1.1288</strain>
    </source>
</reference>
<feature type="transmembrane region" description="Helical" evidence="1">
    <location>
        <begin position="7"/>
        <end position="30"/>
    </location>
</feature>
<dbReference type="InterPro" id="IPR010559">
    <property type="entry name" value="Sig_transdc_His_kin_internal"/>
</dbReference>
<dbReference type="Pfam" id="PF06580">
    <property type="entry name" value="His_kinase"/>
    <property type="match status" value="1"/>
</dbReference>
<feature type="transmembrane region" description="Helical" evidence="1">
    <location>
        <begin position="50"/>
        <end position="67"/>
    </location>
</feature>
<organism evidence="3 4">
    <name type="scientific">Chitinophaga silvatica</name>
    <dbReference type="NCBI Taxonomy" id="2282649"/>
    <lineage>
        <taxon>Bacteria</taxon>
        <taxon>Pseudomonadati</taxon>
        <taxon>Bacteroidota</taxon>
        <taxon>Chitinophagia</taxon>
        <taxon>Chitinophagales</taxon>
        <taxon>Chitinophagaceae</taxon>
        <taxon>Chitinophaga</taxon>
    </lineage>
</organism>
<protein>
    <recommendedName>
        <fullName evidence="2">Signal transduction histidine kinase internal region domain-containing protein</fullName>
    </recommendedName>
</protein>
<accession>A0A3E1YDH8</accession>
<dbReference type="EMBL" id="QPMM01000002">
    <property type="protein sequence ID" value="RFS24660.1"/>
    <property type="molecule type" value="Genomic_DNA"/>
</dbReference>
<proteinExistence type="predicted"/>
<dbReference type="PANTHER" id="PTHR34220:SF7">
    <property type="entry name" value="SENSOR HISTIDINE KINASE YPDA"/>
    <property type="match status" value="1"/>
</dbReference>
<gene>
    <name evidence="3" type="ORF">DVR12_05510</name>
</gene>
<dbReference type="InterPro" id="IPR036890">
    <property type="entry name" value="HATPase_C_sf"/>
</dbReference>
<sequence length="334" mass="38956">MKKYIIMLHILFWISVPFVLTFINWLQIAALTPLKSIPIRSYSSLLRETALINLFIVFVGINSFYLSESIILYPSKKKIIYKTILLLSFPVLLNLSLTYPFFAVYWSFPYFVIRTYMVVLPFSIMGSLSAVIKKFIRAKDELLMLEKANTTTQLELVKSKTDPHFLFNTINNIDALISRDPEQASQYLNRLSGLLRFMLYESSNEKILLTSEINYVQEYINLEKIRSVNPEFINFHITGRVNGQLIAPMVLIPILENAFKHSSRMQTDAIVLNLNADDKQIFFSCRNKYENRNTKNGGLGWQLLKQRLDLIYGSCYSMEINKDEHYYEVILKLF</sequence>
<dbReference type="OrthoDB" id="9792992at2"/>
<dbReference type="PANTHER" id="PTHR34220">
    <property type="entry name" value="SENSOR HISTIDINE KINASE YPDA"/>
    <property type="match status" value="1"/>
</dbReference>
<dbReference type="GO" id="GO:0000155">
    <property type="term" value="F:phosphorelay sensor kinase activity"/>
    <property type="evidence" value="ECO:0007669"/>
    <property type="project" value="InterPro"/>
</dbReference>
<dbReference type="InterPro" id="IPR050640">
    <property type="entry name" value="Bact_2-comp_sensor_kinase"/>
</dbReference>
<keyword evidence="4" id="KW-1185">Reference proteome</keyword>
<evidence type="ECO:0000256" key="1">
    <source>
        <dbReference type="SAM" id="Phobius"/>
    </source>
</evidence>
<keyword evidence="1" id="KW-0472">Membrane</keyword>
<dbReference type="GO" id="GO:0016020">
    <property type="term" value="C:membrane"/>
    <property type="evidence" value="ECO:0007669"/>
    <property type="project" value="InterPro"/>
</dbReference>